<dbReference type="Proteomes" id="UP000800096">
    <property type="component" value="Unassembled WGS sequence"/>
</dbReference>
<name>A0A6A5QLH7_AMPQU</name>
<feature type="region of interest" description="Disordered" evidence="1">
    <location>
        <begin position="231"/>
        <end position="252"/>
    </location>
</feature>
<feature type="compositionally biased region" description="Polar residues" evidence="1">
    <location>
        <begin position="90"/>
        <end position="99"/>
    </location>
</feature>
<feature type="region of interest" description="Disordered" evidence="1">
    <location>
        <begin position="63"/>
        <end position="143"/>
    </location>
</feature>
<feature type="compositionally biased region" description="Low complexity" evidence="1">
    <location>
        <begin position="321"/>
        <end position="330"/>
    </location>
</feature>
<reference evidence="2" key="1">
    <citation type="journal article" date="2020" name="Stud. Mycol.">
        <title>101 Dothideomycetes genomes: a test case for predicting lifestyles and emergence of pathogens.</title>
        <authorList>
            <person name="Haridas S."/>
            <person name="Albert R."/>
            <person name="Binder M."/>
            <person name="Bloem J."/>
            <person name="Labutti K."/>
            <person name="Salamov A."/>
            <person name="Andreopoulos B."/>
            <person name="Baker S."/>
            <person name="Barry K."/>
            <person name="Bills G."/>
            <person name="Bluhm B."/>
            <person name="Cannon C."/>
            <person name="Castanera R."/>
            <person name="Culley D."/>
            <person name="Daum C."/>
            <person name="Ezra D."/>
            <person name="Gonzalez J."/>
            <person name="Henrissat B."/>
            <person name="Kuo A."/>
            <person name="Liang C."/>
            <person name="Lipzen A."/>
            <person name="Lutzoni F."/>
            <person name="Magnuson J."/>
            <person name="Mondo S."/>
            <person name="Nolan M."/>
            <person name="Ohm R."/>
            <person name="Pangilinan J."/>
            <person name="Park H.-J."/>
            <person name="Ramirez L."/>
            <person name="Alfaro M."/>
            <person name="Sun H."/>
            <person name="Tritt A."/>
            <person name="Yoshinaga Y."/>
            <person name="Zwiers L.-H."/>
            <person name="Turgeon B."/>
            <person name="Goodwin S."/>
            <person name="Spatafora J."/>
            <person name="Crous P."/>
            <person name="Grigoriev I."/>
        </authorList>
    </citation>
    <scope>NUCLEOTIDE SEQUENCE</scope>
    <source>
        <strain evidence="2">HMLAC05119</strain>
    </source>
</reference>
<feature type="region of interest" description="Disordered" evidence="1">
    <location>
        <begin position="15"/>
        <end position="48"/>
    </location>
</feature>
<evidence type="ECO:0000256" key="1">
    <source>
        <dbReference type="SAM" id="MobiDB-lite"/>
    </source>
</evidence>
<feature type="compositionally biased region" description="Low complexity" evidence="1">
    <location>
        <begin position="351"/>
        <end position="371"/>
    </location>
</feature>
<evidence type="ECO:0000313" key="3">
    <source>
        <dbReference type="Proteomes" id="UP000800096"/>
    </source>
</evidence>
<feature type="region of interest" description="Disordered" evidence="1">
    <location>
        <begin position="284"/>
        <end position="305"/>
    </location>
</feature>
<feature type="compositionally biased region" description="Basic and acidic residues" evidence="1">
    <location>
        <begin position="231"/>
        <end position="242"/>
    </location>
</feature>
<evidence type="ECO:0000313" key="2">
    <source>
        <dbReference type="EMBL" id="KAF1914907.1"/>
    </source>
</evidence>
<dbReference type="OrthoDB" id="5327145at2759"/>
<feature type="region of interest" description="Disordered" evidence="1">
    <location>
        <begin position="321"/>
        <end position="374"/>
    </location>
</feature>
<feature type="compositionally biased region" description="Polar residues" evidence="1">
    <location>
        <begin position="334"/>
        <end position="350"/>
    </location>
</feature>
<dbReference type="EMBL" id="ML979137">
    <property type="protein sequence ID" value="KAF1914907.1"/>
    <property type="molecule type" value="Genomic_DNA"/>
</dbReference>
<proteinExistence type="predicted"/>
<organism evidence="2 3">
    <name type="scientific">Ampelomyces quisqualis</name>
    <name type="common">Powdery mildew agent</name>
    <dbReference type="NCBI Taxonomy" id="50730"/>
    <lineage>
        <taxon>Eukaryota</taxon>
        <taxon>Fungi</taxon>
        <taxon>Dikarya</taxon>
        <taxon>Ascomycota</taxon>
        <taxon>Pezizomycotina</taxon>
        <taxon>Dothideomycetes</taxon>
        <taxon>Pleosporomycetidae</taxon>
        <taxon>Pleosporales</taxon>
        <taxon>Pleosporineae</taxon>
        <taxon>Phaeosphaeriaceae</taxon>
        <taxon>Ampelomyces</taxon>
    </lineage>
</organism>
<accession>A0A6A5QLH7</accession>
<protein>
    <submittedName>
        <fullName evidence="2">Uncharacterized protein</fullName>
    </submittedName>
</protein>
<dbReference type="AlphaFoldDB" id="A0A6A5QLH7"/>
<feature type="compositionally biased region" description="Basic residues" evidence="1">
    <location>
        <begin position="116"/>
        <end position="125"/>
    </location>
</feature>
<sequence length="437" mass="47717">MATLAAHDQENAIRNISIGPGGKPLNAGVKGLGAKTPGNKAPKTPFKVPLNDENVIKQAGKSVLKNTGKGNENAFLTPAGPRTRAPLGMKTTNANSKAFQTPAPLGSSAKTQKISPRLRRPKVKVHQPEAAAESEDDVPEVEYMPPKEVPLLDDMDDYLPKDWNFPKIDGQNMARGIWEAYHNPIEDDGRPKKLREFEEQLEREKKQRDVDFDKVFSAQMAKDEAEVRRYMGIEDPKDDVPKPKRTTSNISTMRARSAAQALSPAAPKRTFAAPTAAVRSRLPSGFVSSKKTTRPLVEPTPARRAAAVAASNSTIGYAQGRAGRAAPAARKPLSNVTKPAPFSTTTTRRPASTVRSRSAFSRSSSTATDATLVPADEEAYRTAADVERELELLLLARDEEEEEQEDSAWVNSFHAQLQVDAVDEELEDFQLTLPEGF</sequence>
<keyword evidence="3" id="KW-1185">Reference proteome</keyword>
<gene>
    <name evidence="2" type="ORF">BDU57DRAFT_453586</name>
</gene>